<dbReference type="PROSITE" id="PS51078">
    <property type="entry name" value="ICLR_ED"/>
    <property type="match status" value="1"/>
</dbReference>
<gene>
    <name evidence="6" type="ORF">XM47_15360</name>
</gene>
<evidence type="ECO:0000313" key="7">
    <source>
        <dbReference type="Proteomes" id="UP000037600"/>
    </source>
</evidence>
<feature type="domain" description="HTH iclR-type" evidence="4">
    <location>
        <begin position="12"/>
        <end position="74"/>
    </location>
</feature>
<dbReference type="InterPro" id="IPR036388">
    <property type="entry name" value="WH-like_DNA-bd_sf"/>
</dbReference>
<keyword evidence="3" id="KW-0804">Transcription</keyword>
<dbReference type="STRING" id="1513271.XM47_15360"/>
<dbReference type="RefSeq" id="WP_048694422.1">
    <property type="nucleotide sequence ID" value="NZ_KQ130500.1"/>
</dbReference>
<dbReference type="InterPro" id="IPR050707">
    <property type="entry name" value="HTH_MetabolicPath_Reg"/>
</dbReference>
<dbReference type="SMART" id="SM00346">
    <property type="entry name" value="HTH_ICLR"/>
    <property type="match status" value="1"/>
</dbReference>
<name>A0A0J8JIG7_9ALTE</name>
<dbReference type="InterPro" id="IPR036390">
    <property type="entry name" value="WH_DNA-bd_sf"/>
</dbReference>
<dbReference type="GO" id="GO:0003677">
    <property type="term" value="F:DNA binding"/>
    <property type="evidence" value="ECO:0007669"/>
    <property type="project" value="UniProtKB-KW"/>
</dbReference>
<keyword evidence="2" id="KW-0238">DNA-binding</keyword>
<dbReference type="Pfam" id="PF09339">
    <property type="entry name" value="HTH_IclR"/>
    <property type="match status" value="1"/>
</dbReference>
<dbReference type="Pfam" id="PF01614">
    <property type="entry name" value="IclR_C"/>
    <property type="match status" value="1"/>
</dbReference>
<feature type="domain" description="IclR-ED" evidence="5">
    <location>
        <begin position="75"/>
        <end position="257"/>
    </location>
</feature>
<dbReference type="GO" id="GO:0003700">
    <property type="term" value="F:DNA-binding transcription factor activity"/>
    <property type="evidence" value="ECO:0007669"/>
    <property type="project" value="TreeGrafter"/>
</dbReference>
<dbReference type="Proteomes" id="UP000037600">
    <property type="component" value="Unassembled WGS sequence"/>
</dbReference>
<dbReference type="EMBL" id="LAZL01000028">
    <property type="protein sequence ID" value="KMT64251.1"/>
    <property type="molecule type" value="Genomic_DNA"/>
</dbReference>
<dbReference type="Gene3D" id="3.30.450.40">
    <property type="match status" value="1"/>
</dbReference>
<accession>A0A0J8JIG7</accession>
<dbReference type="PANTHER" id="PTHR30136:SF7">
    <property type="entry name" value="HTH-TYPE TRANSCRIPTIONAL REGULATOR KDGR-RELATED"/>
    <property type="match status" value="1"/>
</dbReference>
<dbReference type="Gene3D" id="1.10.10.10">
    <property type="entry name" value="Winged helix-like DNA-binding domain superfamily/Winged helix DNA-binding domain"/>
    <property type="match status" value="1"/>
</dbReference>
<sequence>MSGAEKTNKYAVPALDKGLDIIEYLANQELPKSQTEIALGLDRKPNEIYRVLVGLESRGYLSRDDLSGKYSLSLKLYNLSRSTSPIDKIRQCALPFMEDLAVKLGQSCHLSMLYQSKTMVVVQARSQVPISINIAEGAVFPTLSTTSGKILLANSNKAVSDMILTRDKTYKKMTSEEKRDLKQELAEIRTSGYYFSENSMASGVCDLAVLVGHPEGKVVAALAVSSLHNPDSKAIDNETIKSLLVEAAGKISNQLGC</sequence>
<evidence type="ECO:0000256" key="3">
    <source>
        <dbReference type="ARBA" id="ARBA00023163"/>
    </source>
</evidence>
<dbReference type="SUPFAM" id="SSF46785">
    <property type="entry name" value="Winged helix' DNA-binding domain"/>
    <property type="match status" value="1"/>
</dbReference>
<protein>
    <submittedName>
        <fullName evidence="6">IclR family transcriptional regulator</fullName>
    </submittedName>
</protein>
<dbReference type="SUPFAM" id="SSF55781">
    <property type="entry name" value="GAF domain-like"/>
    <property type="match status" value="1"/>
</dbReference>
<comment type="caution">
    <text evidence="6">The sequence shown here is derived from an EMBL/GenBank/DDBJ whole genome shotgun (WGS) entry which is preliminary data.</text>
</comment>
<reference evidence="6 7" key="1">
    <citation type="submission" date="2015-04" db="EMBL/GenBank/DDBJ databases">
        <title>Draft Genome Sequence of the Novel Agar-Digesting Marine Bacterium Q1.</title>
        <authorList>
            <person name="Li Y."/>
            <person name="Li D."/>
            <person name="Chen G."/>
            <person name="Du Z."/>
        </authorList>
    </citation>
    <scope>NUCLEOTIDE SEQUENCE [LARGE SCALE GENOMIC DNA]</scope>
    <source>
        <strain evidence="6 7">Q1</strain>
    </source>
</reference>
<proteinExistence type="predicted"/>
<dbReference type="PANTHER" id="PTHR30136">
    <property type="entry name" value="HELIX-TURN-HELIX TRANSCRIPTIONAL REGULATOR, ICLR FAMILY"/>
    <property type="match status" value="1"/>
</dbReference>
<dbReference type="PATRIC" id="fig|1513271.3.peg.3165"/>
<evidence type="ECO:0000259" key="5">
    <source>
        <dbReference type="PROSITE" id="PS51078"/>
    </source>
</evidence>
<dbReference type="OrthoDB" id="9807558at2"/>
<organism evidence="6 7">
    <name type="scientific">Catenovulum maritimum</name>
    <dbReference type="NCBI Taxonomy" id="1513271"/>
    <lineage>
        <taxon>Bacteria</taxon>
        <taxon>Pseudomonadati</taxon>
        <taxon>Pseudomonadota</taxon>
        <taxon>Gammaproteobacteria</taxon>
        <taxon>Alteromonadales</taxon>
        <taxon>Alteromonadaceae</taxon>
        <taxon>Catenovulum</taxon>
    </lineage>
</organism>
<evidence type="ECO:0000256" key="2">
    <source>
        <dbReference type="ARBA" id="ARBA00023125"/>
    </source>
</evidence>
<evidence type="ECO:0000313" key="6">
    <source>
        <dbReference type="EMBL" id="KMT64251.1"/>
    </source>
</evidence>
<keyword evidence="7" id="KW-1185">Reference proteome</keyword>
<dbReference type="InterPro" id="IPR029016">
    <property type="entry name" value="GAF-like_dom_sf"/>
</dbReference>
<evidence type="ECO:0000259" key="4">
    <source>
        <dbReference type="PROSITE" id="PS51077"/>
    </source>
</evidence>
<dbReference type="InterPro" id="IPR014757">
    <property type="entry name" value="Tscrpt_reg_IclR_C"/>
</dbReference>
<dbReference type="GO" id="GO:0045892">
    <property type="term" value="P:negative regulation of DNA-templated transcription"/>
    <property type="evidence" value="ECO:0007669"/>
    <property type="project" value="TreeGrafter"/>
</dbReference>
<keyword evidence="1" id="KW-0805">Transcription regulation</keyword>
<dbReference type="AlphaFoldDB" id="A0A0J8JIG7"/>
<dbReference type="InterPro" id="IPR005471">
    <property type="entry name" value="Tscrpt_reg_IclR_N"/>
</dbReference>
<evidence type="ECO:0000256" key="1">
    <source>
        <dbReference type="ARBA" id="ARBA00023015"/>
    </source>
</evidence>
<dbReference type="PROSITE" id="PS51077">
    <property type="entry name" value="HTH_ICLR"/>
    <property type="match status" value="1"/>
</dbReference>